<evidence type="ECO:0000313" key="3">
    <source>
        <dbReference type="EMBL" id="MDH2330495.1"/>
    </source>
</evidence>
<accession>A0AAP4A004</accession>
<dbReference type="InterPro" id="IPR010982">
    <property type="entry name" value="Lambda_DNA-bd_dom_sf"/>
</dbReference>
<dbReference type="GO" id="GO:0003677">
    <property type="term" value="F:DNA binding"/>
    <property type="evidence" value="ECO:0007669"/>
    <property type="project" value="UniProtKB-KW"/>
</dbReference>
<protein>
    <submittedName>
        <fullName evidence="3">Helix-turn-helix domain-containing protein</fullName>
    </submittedName>
</protein>
<name>A0AAP4A004_PAEPO</name>
<dbReference type="Proteomes" id="UP001229409">
    <property type="component" value="Unassembled WGS sequence"/>
</dbReference>
<dbReference type="EMBL" id="JARVWT010000002">
    <property type="protein sequence ID" value="MDH2330495.1"/>
    <property type="molecule type" value="Genomic_DNA"/>
</dbReference>
<dbReference type="CDD" id="cd00093">
    <property type="entry name" value="HTH_XRE"/>
    <property type="match status" value="1"/>
</dbReference>
<dbReference type="SMART" id="SM00530">
    <property type="entry name" value="HTH_XRE"/>
    <property type="match status" value="1"/>
</dbReference>
<evidence type="ECO:0000256" key="1">
    <source>
        <dbReference type="ARBA" id="ARBA00023125"/>
    </source>
</evidence>
<dbReference type="InterPro" id="IPR001387">
    <property type="entry name" value="Cro/C1-type_HTH"/>
</dbReference>
<dbReference type="PANTHER" id="PTHR46558:SF14">
    <property type="entry name" value="HTH-TYPE TRANSCRIPTIONAL REGULATOR ANSR"/>
    <property type="match status" value="1"/>
</dbReference>
<reference evidence="3" key="1">
    <citation type="submission" date="2023-04" db="EMBL/GenBank/DDBJ databases">
        <title>Uncovering the Secrets of Slow-Growing Bacteria in Tropical Savanna Soil through Cultivation and Genomic Analysis.</title>
        <authorList>
            <person name="Goncalves O.S."/>
            <person name="Santana M.F."/>
        </authorList>
    </citation>
    <scope>NUCLEOTIDE SEQUENCE</scope>
    <source>
        <strain evidence="3">ANTI</strain>
    </source>
</reference>
<dbReference type="RefSeq" id="WP_279832324.1">
    <property type="nucleotide sequence ID" value="NZ_JARVWT010000002.1"/>
</dbReference>
<evidence type="ECO:0000313" key="4">
    <source>
        <dbReference type="Proteomes" id="UP001229409"/>
    </source>
</evidence>
<comment type="caution">
    <text evidence="3">The sequence shown here is derived from an EMBL/GenBank/DDBJ whole genome shotgun (WGS) entry which is preliminary data.</text>
</comment>
<dbReference type="Gene3D" id="1.10.260.40">
    <property type="entry name" value="lambda repressor-like DNA-binding domains"/>
    <property type="match status" value="1"/>
</dbReference>
<dbReference type="SUPFAM" id="SSF47413">
    <property type="entry name" value="lambda repressor-like DNA-binding domains"/>
    <property type="match status" value="1"/>
</dbReference>
<dbReference type="Pfam" id="PF01381">
    <property type="entry name" value="HTH_3"/>
    <property type="match status" value="1"/>
</dbReference>
<dbReference type="PANTHER" id="PTHR46558">
    <property type="entry name" value="TRACRIPTIONAL REGULATORY PROTEIN-RELATED-RELATED"/>
    <property type="match status" value="1"/>
</dbReference>
<dbReference type="AlphaFoldDB" id="A0AAP4A004"/>
<proteinExistence type="predicted"/>
<keyword evidence="1" id="KW-0238">DNA-binding</keyword>
<organism evidence="3 4">
    <name type="scientific">Paenibacillus polymyxa</name>
    <name type="common">Bacillus polymyxa</name>
    <dbReference type="NCBI Taxonomy" id="1406"/>
    <lineage>
        <taxon>Bacteria</taxon>
        <taxon>Bacillati</taxon>
        <taxon>Bacillota</taxon>
        <taxon>Bacilli</taxon>
        <taxon>Bacillales</taxon>
        <taxon>Paenibacillaceae</taxon>
        <taxon>Paenibacillus</taxon>
    </lineage>
</organism>
<dbReference type="PROSITE" id="PS50943">
    <property type="entry name" value="HTH_CROC1"/>
    <property type="match status" value="1"/>
</dbReference>
<evidence type="ECO:0000259" key="2">
    <source>
        <dbReference type="PROSITE" id="PS50943"/>
    </source>
</evidence>
<gene>
    <name evidence="3" type="ORF">QDS18_06420</name>
</gene>
<sequence>MEIFSARLRWLRLQKQLTQKEMADLLDISQQYYGRFEQNKGEPNLESLVKISEIFNETVDFLLGIEDLTKEAKELLKKSLELAESIKDINDRLEKVYITRMFLNNGKDEFDSDFQDAILENYKKNLPQKKAKYRELAIEFALLVVKIPFSKFYGEGVVDNEGNILYDPEKIVDEYQDLD</sequence>
<feature type="domain" description="HTH cro/C1-type" evidence="2">
    <location>
        <begin position="8"/>
        <end position="62"/>
    </location>
</feature>